<dbReference type="PANTHER" id="PTHR43591">
    <property type="entry name" value="METHYLTRANSFERASE"/>
    <property type="match status" value="1"/>
</dbReference>
<dbReference type="AlphaFoldDB" id="A0A067QR25"/>
<proteinExistence type="predicted"/>
<dbReference type="InterPro" id="IPR041698">
    <property type="entry name" value="Methyltransf_25"/>
</dbReference>
<dbReference type="OrthoDB" id="2013972at2759"/>
<feature type="domain" description="Methyltransferase" evidence="1">
    <location>
        <begin position="87"/>
        <end position="176"/>
    </location>
</feature>
<organism evidence="2 3">
    <name type="scientific">Jaapia argillacea MUCL 33604</name>
    <dbReference type="NCBI Taxonomy" id="933084"/>
    <lineage>
        <taxon>Eukaryota</taxon>
        <taxon>Fungi</taxon>
        <taxon>Dikarya</taxon>
        <taxon>Basidiomycota</taxon>
        <taxon>Agaricomycotina</taxon>
        <taxon>Agaricomycetes</taxon>
        <taxon>Agaricomycetidae</taxon>
        <taxon>Jaapiales</taxon>
        <taxon>Jaapiaceae</taxon>
        <taxon>Jaapia</taxon>
    </lineage>
</organism>
<dbReference type="SUPFAM" id="SSF53335">
    <property type="entry name" value="S-adenosyl-L-methionine-dependent methyltransferases"/>
    <property type="match status" value="1"/>
</dbReference>
<dbReference type="InterPro" id="IPR029063">
    <property type="entry name" value="SAM-dependent_MTases_sf"/>
</dbReference>
<dbReference type="GO" id="GO:0008168">
    <property type="term" value="F:methyltransferase activity"/>
    <property type="evidence" value="ECO:0007669"/>
    <property type="project" value="TreeGrafter"/>
</dbReference>
<dbReference type="STRING" id="933084.A0A067QR25"/>
<gene>
    <name evidence="2" type="ORF">JAAARDRAFT_202378</name>
</gene>
<dbReference type="Pfam" id="PF13649">
    <property type="entry name" value="Methyltransf_25"/>
    <property type="match status" value="1"/>
</dbReference>
<dbReference type="EMBL" id="KL197709">
    <property type="protein sequence ID" value="KDQ65156.1"/>
    <property type="molecule type" value="Genomic_DNA"/>
</dbReference>
<name>A0A067QR25_9AGAM</name>
<sequence length="349" mass="39586">MHPGDTLSDCFDAETFVGKDDTMFFRQVHGRRLNAMNPRYLLPADKDELDRYKLHHRMMQFVFEGRNYPGPVREILTSPLFKHKKRVLDLGTGGGEWAMDIADEFSRVEVTGVDIAPIQPRDVPPNCAFELCDLEGHDLPYVSNSYDVIHVRSIHTGIRDYRQFIIEVTRMLRPGGLLILIEPDTEPIVDGHLKSCPPAPLPTSLGGSKRKRTLTHIPSNYASGAPGWFALWEAYRKGLEAQNIDVTVPQRLGSFVNQTDAYETISVQEAMIPIGFWPTDPTLLTIGQLAWMEFDLLLPAMRPHLLSSGIPEWKADILIGDAQRDLYEPVMPPSCRLHVVHAIKREEYY</sequence>
<dbReference type="InParanoid" id="A0A067QR25"/>
<evidence type="ECO:0000313" key="3">
    <source>
        <dbReference type="Proteomes" id="UP000027265"/>
    </source>
</evidence>
<dbReference type="Gene3D" id="3.40.50.150">
    <property type="entry name" value="Vaccinia Virus protein VP39"/>
    <property type="match status" value="1"/>
</dbReference>
<evidence type="ECO:0000259" key="1">
    <source>
        <dbReference type="Pfam" id="PF13649"/>
    </source>
</evidence>
<dbReference type="HOGENOM" id="CLU_010595_5_2_1"/>
<keyword evidence="3" id="KW-1185">Reference proteome</keyword>
<dbReference type="PANTHER" id="PTHR43591:SF24">
    <property type="entry name" value="2-METHOXY-6-POLYPRENYL-1,4-BENZOQUINOL METHYLASE, MITOCHONDRIAL"/>
    <property type="match status" value="1"/>
</dbReference>
<accession>A0A067QR25</accession>
<reference evidence="3" key="1">
    <citation type="journal article" date="2014" name="Proc. Natl. Acad. Sci. U.S.A.">
        <title>Extensive sampling of basidiomycete genomes demonstrates inadequacy of the white-rot/brown-rot paradigm for wood decay fungi.</title>
        <authorList>
            <person name="Riley R."/>
            <person name="Salamov A.A."/>
            <person name="Brown D.W."/>
            <person name="Nagy L.G."/>
            <person name="Floudas D."/>
            <person name="Held B.W."/>
            <person name="Levasseur A."/>
            <person name="Lombard V."/>
            <person name="Morin E."/>
            <person name="Otillar R."/>
            <person name="Lindquist E.A."/>
            <person name="Sun H."/>
            <person name="LaButti K.M."/>
            <person name="Schmutz J."/>
            <person name="Jabbour D."/>
            <person name="Luo H."/>
            <person name="Baker S.E."/>
            <person name="Pisabarro A.G."/>
            <person name="Walton J.D."/>
            <person name="Blanchette R.A."/>
            <person name="Henrissat B."/>
            <person name="Martin F."/>
            <person name="Cullen D."/>
            <person name="Hibbett D.S."/>
            <person name="Grigoriev I.V."/>
        </authorList>
    </citation>
    <scope>NUCLEOTIDE SEQUENCE [LARGE SCALE GENOMIC DNA]</scope>
    <source>
        <strain evidence="3">MUCL 33604</strain>
    </source>
</reference>
<evidence type="ECO:0000313" key="2">
    <source>
        <dbReference type="EMBL" id="KDQ65156.1"/>
    </source>
</evidence>
<dbReference type="Proteomes" id="UP000027265">
    <property type="component" value="Unassembled WGS sequence"/>
</dbReference>
<dbReference type="CDD" id="cd02440">
    <property type="entry name" value="AdoMet_MTases"/>
    <property type="match status" value="1"/>
</dbReference>
<protein>
    <recommendedName>
        <fullName evidence="1">Methyltransferase domain-containing protein</fullName>
    </recommendedName>
</protein>